<organism evidence="1 2">
    <name type="scientific">Streblomastix strix</name>
    <dbReference type="NCBI Taxonomy" id="222440"/>
    <lineage>
        <taxon>Eukaryota</taxon>
        <taxon>Metamonada</taxon>
        <taxon>Preaxostyla</taxon>
        <taxon>Oxymonadida</taxon>
        <taxon>Streblomastigidae</taxon>
        <taxon>Streblomastix</taxon>
    </lineage>
</organism>
<name>A0A5J4TUN8_9EUKA</name>
<dbReference type="EMBL" id="SNRW01025784">
    <property type="protein sequence ID" value="KAA6361271.1"/>
    <property type="molecule type" value="Genomic_DNA"/>
</dbReference>
<reference evidence="1 2" key="1">
    <citation type="submission" date="2019-03" db="EMBL/GenBank/DDBJ databases">
        <title>Single cell metagenomics reveals metabolic interactions within the superorganism composed of flagellate Streblomastix strix and complex community of Bacteroidetes bacteria on its surface.</title>
        <authorList>
            <person name="Treitli S.C."/>
            <person name="Kolisko M."/>
            <person name="Husnik F."/>
            <person name="Keeling P."/>
            <person name="Hampl V."/>
        </authorList>
    </citation>
    <scope>NUCLEOTIDE SEQUENCE [LARGE SCALE GENOMIC DNA]</scope>
    <source>
        <strain evidence="1">ST1C</strain>
    </source>
</reference>
<protein>
    <submittedName>
        <fullName evidence="1">Uncharacterized protein</fullName>
    </submittedName>
</protein>
<accession>A0A5J4TUN8</accession>
<feature type="non-terminal residue" evidence="1">
    <location>
        <position position="198"/>
    </location>
</feature>
<dbReference type="AlphaFoldDB" id="A0A5J4TUN8"/>
<gene>
    <name evidence="1" type="ORF">EZS28_043202</name>
</gene>
<dbReference type="Proteomes" id="UP000324800">
    <property type="component" value="Unassembled WGS sequence"/>
</dbReference>
<proteinExistence type="predicted"/>
<comment type="caution">
    <text evidence="1">The sequence shown here is derived from an EMBL/GenBank/DDBJ whole genome shotgun (WGS) entry which is preliminary data.</text>
</comment>
<sequence length="198" mass="22826">MSARDETDQILLNAINEQKPLQAALEGNGYSETKAKRKAVGNALAQLIEYFRYVKKNRELASLASVQAHTTRYSKISYHVEAHDLDNDKNTPDNTVVYRKSGNIYAVDGFQTARGFGEKNKKTGQKIIRSRDTMQGHYEIGDYATKRAKRGRDKKIAVNNSLFTPYQRHQRFAKRKITEDNHWIVSDFRLIIEQHYCV</sequence>
<evidence type="ECO:0000313" key="1">
    <source>
        <dbReference type="EMBL" id="KAA6361271.1"/>
    </source>
</evidence>
<evidence type="ECO:0000313" key="2">
    <source>
        <dbReference type="Proteomes" id="UP000324800"/>
    </source>
</evidence>